<name>A0AAX3AG53_9RHOB</name>
<geneLocation type="plasmid" evidence="3 4">
    <name>pDSM110277_a</name>
</geneLocation>
<dbReference type="InterPro" id="IPR014729">
    <property type="entry name" value="Rossmann-like_a/b/a_fold"/>
</dbReference>
<dbReference type="PANTHER" id="PTHR46268:SF6">
    <property type="entry name" value="UNIVERSAL STRESS PROTEIN UP12"/>
    <property type="match status" value="1"/>
</dbReference>
<keyword evidence="4" id="KW-1185">Reference proteome</keyword>
<evidence type="ECO:0000256" key="1">
    <source>
        <dbReference type="ARBA" id="ARBA00008791"/>
    </source>
</evidence>
<dbReference type="PRINTS" id="PR01438">
    <property type="entry name" value="UNVRSLSTRESS"/>
</dbReference>
<organism evidence="3 4">
    <name type="scientific">Sulfitobacter pontiacus</name>
    <dbReference type="NCBI Taxonomy" id="60137"/>
    <lineage>
        <taxon>Bacteria</taxon>
        <taxon>Pseudomonadati</taxon>
        <taxon>Pseudomonadota</taxon>
        <taxon>Alphaproteobacteria</taxon>
        <taxon>Rhodobacterales</taxon>
        <taxon>Roseobacteraceae</taxon>
        <taxon>Sulfitobacter</taxon>
    </lineage>
</organism>
<dbReference type="AlphaFoldDB" id="A0AAX3AG53"/>
<sequence>MYTKILLCYDGSREGRLALREGARLAQITGADVILLAVVETVAGNALAQGADAGALVHQQADFRAILDEGHQRLSAMGLAPELRMDFGDPVAKIKGAAAETGADLVVVGHHRQGVWTRWLNRSVAAELSDALGCSLLLAQKRVEDSELFHDG</sequence>
<reference evidence="4" key="1">
    <citation type="journal article" date="2022" name="Microorganisms">
        <title>Beyond the ABCs#Discovery of Three New Plasmid Types in Rhodobacterales (RepQ, RepY, RepW).</title>
        <authorList>
            <person name="Freese H.M."/>
            <person name="Ringel V."/>
            <person name="Overmann J."/>
            <person name="Petersen J."/>
        </authorList>
    </citation>
    <scope>NUCLEOTIDE SEQUENCE [LARGE SCALE GENOMIC DNA]</scope>
    <source>
        <strain evidence="4">DSM 110277</strain>
        <plasmid evidence="4">pDSM110277_a</plasmid>
    </source>
</reference>
<dbReference type="SUPFAM" id="SSF52402">
    <property type="entry name" value="Adenine nucleotide alpha hydrolases-like"/>
    <property type="match status" value="1"/>
</dbReference>
<keyword evidence="3" id="KW-0614">Plasmid</keyword>
<dbReference type="Gene3D" id="3.40.50.620">
    <property type="entry name" value="HUPs"/>
    <property type="match status" value="1"/>
</dbReference>
<dbReference type="PANTHER" id="PTHR46268">
    <property type="entry name" value="STRESS RESPONSE PROTEIN NHAX"/>
    <property type="match status" value="1"/>
</dbReference>
<dbReference type="RefSeq" id="WP_132998129.1">
    <property type="nucleotide sequence ID" value="NZ_CP084960.1"/>
</dbReference>
<dbReference type="CDD" id="cd00293">
    <property type="entry name" value="USP-like"/>
    <property type="match status" value="1"/>
</dbReference>
<dbReference type="Pfam" id="PF00582">
    <property type="entry name" value="Usp"/>
    <property type="match status" value="1"/>
</dbReference>
<feature type="domain" description="UspA" evidence="2">
    <location>
        <begin position="1"/>
        <end position="138"/>
    </location>
</feature>
<dbReference type="Proteomes" id="UP000830781">
    <property type="component" value="Plasmid pDSM110277_a"/>
</dbReference>
<evidence type="ECO:0000313" key="3">
    <source>
        <dbReference type="EMBL" id="UOA24744.1"/>
    </source>
</evidence>
<dbReference type="InterPro" id="IPR006015">
    <property type="entry name" value="Universal_stress_UspA"/>
</dbReference>
<gene>
    <name evidence="3" type="ORF">DSM110277_03191</name>
</gene>
<dbReference type="EMBL" id="CP084960">
    <property type="protein sequence ID" value="UOA24744.1"/>
    <property type="molecule type" value="Genomic_DNA"/>
</dbReference>
<comment type="similarity">
    <text evidence="1">Belongs to the universal stress protein A family.</text>
</comment>
<evidence type="ECO:0000259" key="2">
    <source>
        <dbReference type="Pfam" id="PF00582"/>
    </source>
</evidence>
<dbReference type="InterPro" id="IPR006016">
    <property type="entry name" value="UspA"/>
</dbReference>
<proteinExistence type="inferred from homology"/>
<evidence type="ECO:0000313" key="4">
    <source>
        <dbReference type="Proteomes" id="UP000830781"/>
    </source>
</evidence>
<accession>A0AAX3AG53</accession>
<protein>
    <recommendedName>
        <fullName evidence="2">UspA domain-containing protein</fullName>
    </recommendedName>
</protein>